<evidence type="ECO:0000256" key="8">
    <source>
        <dbReference type="SAM" id="MobiDB-lite"/>
    </source>
</evidence>
<evidence type="ECO:0000313" key="11">
    <source>
        <dbReference type="Proteomes" id="UP000460221"/>
    </source>
</evidence>
<feature type="transmembrane region" description="Helical" evidence="7">
    <location>
        <begin position="134"/>
        <end position="158"/>
    </location>
</feature>
<dbReference type="CDD" id="cd06261">
    <property type="entry name" value="TM_PBP2"/>
    <property type="match status" value="1"/>
</dbReference>
<evidence type="ECO:0000256" key="5">
    <source>
        <dbReference type="ARBA" id="ARBA00022989"/>
    </source>
</evidence>
<feature type="transmembrane region" description="Helical" evidence="7">
    <location>
        <begin position="50"/>
        <end position="72"/>
    </location>
</feature>
<protein>
    <submittedName>
        <fullName evidence="10">ABC transporter permease subunit</fullName>
    </submittedName>
</protein>
<accession>A0A7K1FI10</accession>
<keyword evidence="3" id="KW-1003">Cell membrane</keyword>
<dbReference type="RefSeq" id="WP_154766899.1">
    <property type="nucleotide sequence ID" value="NZ_WLYK01000001.1"/>
</dbReference>
<organism evidence="10 11">
    <name type="scientific">Nakamurella alba</name>
    <dbReference type="NCBI Taxonomy" id="2665158"/>
    <lineage>
        <taxon>Bacteria</taxon>
        <taxon>Bacillati</taxon>
        <taxon>Actinomycetota</taxon>
        <taxon>Actinomycetes</taxon>
        <taxon>Nakamurellales</taxon>
        <taxon>Nakamurellaceae</taxon>
        <taxon>Nakamurella</taxon>
    </lineage>
</organism>
<keyword evidence="11" id="KW-1185">Reference proteome</keyword>
<dbReference type="GO" id="GO:0055085">
    <property type="term" value="P:transmembrane transport"/>
    <property type="evidence" value="ECO:0007669"/>
    <property type="project" value="InterPro"/>
</dbReference>
<feature type="transmembrane region" description="Helical" evidence="7">
    <location>
        <begin position="178"/>
        <end position="204"/>
    </location>
</feature>
<dbReference type="Pfam" id="PF00528">
    <property type="entry name" value="BPD_transp_1"/>
    <property type="match status" value="1"/>
</dbReference>
<dbReference type="GO" id="GO:0005886">
    <property type="term" value="C:plasma membrane"/>
    <property type="evidence" value="ECO:0007669"/>
    <property type="project" value="UniProtKB-SubCell"/>
</dbReference>
<name>A0A7K1FI10_9ACTN</name>
<gene>
    <name evidence="10" type="ORF">GIS00_03055</name>
</gene>
<feature type="domain" description="ABC transmembrane type-1" evidence="9">
    <location>
        <begin position="130"/>
        <end position="321"/>
    </location>
</feature>
<dbReference type="Pfam" id="PF12911">
    <property type="entry name" value="OppC_N"/>
    <property type="match status" value="1"/>
</dbReference>
<keyword evidence="2 7" id="KW-0813">Transport</keyword>
<keyword evidence="5 7" id="KW-1133">Transmembrane helix</keyword>
<dbReference type="EMBL" id="WLYK01000001">
    <property type="protein sequence ID" value="MTD12923.1"/>
    <property type="molecule type" value="Genomic_DNA"/>
</dbReference>
<keyword evidence="4 7" id="KW-0812">Transmembrane</keyword>
<evidence type="ECO:0000259" key="9">
    <source>
        <dbReference type="PROSITE" id="PS50928"/>
    </source>
</evidence>
<evidence type="ECO:0000256" key="6">
    <source>
        <dbReference type="ARBA" id="ARBA00023136"/>
    </source>
</evidence>
<sequence>MTINTPQDPHETDPLPVDPGDETTLEQKEVAGLSQGQIVRQRFLRHRGGMISVGILILILLLAATSIGWGPIPGWWKYTYFDTYAPPEGARATLSVLWIGGHDFFSMGGFPFGADGERGYDNFAQVMRGIQQTLVIVVAMGIISTVIGVVLGALAGYYRGWVDSVVMRFTDLMITLPIILVTAVLGRTLGFTGVWSVALALGLLSWTSLARLVRAEFLTLREREFVDAARVAGASAPRIIFKHILPNCVGVIVVNVTLTVSNGILVEAALSFLNFGIQFPDVSLGSLLSHYQGRILTGEPYLFLWPGVFIILIVLCLNFIGDGLRDAFDPRQKRIPKARELRATRAKDRAEETRMSTAMGPGDLKDPL</sequence>
<dbReference type="AlphaFoldDB" id="A0A7K1FI10"/>
<reference evidence="10 11" key="1">
    <citation type="submission" date="2019-11" db="EMBL/GenBank/DDBJ databases">
        <authorList>
            <person name="Jiang L.-Q."/>
        </authorList>
    </citation>
    <scope>NUCLEOTIDE SEQUENCE [LARGE SCALE GENOMIC DNA]</scope>
    <source>
        <strain evidence="10 11">YIM 132087</strain>
    </source>
</reference>
<feature type="transmembrane region" description="Helical" evidence="7">
    <location>
        <begin position="303"/>
        <end position="324"/>
    </location>
</feature>
<dbReference type="PANTHER" id="PTHR43386:SF1">
    <property type="entry name" value="D,D-DIPEPTIDE TRANSPORT SYSTEM PERMEASE PROTEIN DDPC-RELATED"/>
    <property type="match status" value="1"/>
</dbReference>
<comment type="similarity">
    <text evidence="7">Belongs to the binding-protein-dependent transport system permease family.</text>
</comment>
<dbReference type="PANTHER" id="PTHR43386">
    <property type="entry name" value="OLIGOPEPTIDE TRANSPORT SYSTEM PERMEASE PROTEIN APPC"/>
    <property type="match status" value="1"/>
</dbReference>
<dbReference type="Proteomes" id="UP000460221">
    <property type="component" value="Unassembled WGS sequence"/>
</dbReference>
<evidence type="ECO:0000256" key="2">
    <source>
        <dbReference type="ARBA" id="ARBA00022448"/>
    </source>
</evidence>
<comment type="caution">
    <text evidence="10">The sequence shown here is derived from an EMBL/GenBank/DDBJ whole genome shotgun (WGS) entry which is preliminary data.</text>
</comment>
<evidence type="ECO:0000256" key="1">
    <source>
        <dbReference type="ARBA" id="ARBA00004651"/>
    </source>
</evidence>
<evidence type="ECO:0000256" key="3">
    <source>
        <dbReference type="ARBA" id="ARBA00022475"/>
    </source>
</evidence>
<dbReference type="InterPro" id="IPR000515">
    <property type="entry name" value="MetI-like"/>
</dbReference>
<evidence type="ECO:0000256" key="4">
    <source>
        <dbReference type="ARBA" id="ARBA00022692"/>
    </source>
</evidence>
<dbReference type="InterPro" id="IPR050366">
    <property type="entry name" value="BP-dependent_transpt_permease"/>
</dbReference>
<dbReference type="PROSITE" id="PS50928">
    <property type="entry name" value="ABC_TM1"/>
    <property type="match status" value="1"/>
</dbReference>
<dbReference type="Gene3D" id="1.10.3720.10">
    <property type="entry name" value="MetI-like"/>
    <property type="match status" value="1"/>
</dbReference>
<proteinExistence type="inferred from homology"/>
<evidence type="ECO:0000313" key="10">
    <source>
        <dbReference type="EMBL" id="MTD12923.1"/>
    </source>
</evidence>
<keyword evidence="6 7" id="KW-0472">Membrane</keyword>
<dbReference type="InterPro" id="IPR025966">
    <property type="entry name" value="OppC_N"/>
</dbReference>
<feature type="compositionally biased region" description="Basic and acidic residues" evidence="8">
    <location>
        <begin position="338"/>
        <end position="354"/>
    </location>
</feature>
<dbReference type="SUPFAM" id="SSF161098">
    <property type="entry name" value="MetI-like"/>
    <property type="match status" value="1"/>
</dbReference>
<comment type="subcellular location">
    <subcellularLocation>
        <location evidence="1 7">Cell membrane</location>
        <topology evidence="1 7">Multi-pass membrane protein</topology>
    </subcellularLocation>
</comment>
<feature type="transmembrane region" description="Helical" evidence="7">
    <location>
        <begin position="244"/>
        <end position="265"/>
    </location>
</feature>
<dbReference type="InterPro" id="IPR035906">
    <property type="entry name" value="MetI-like_sf"/>
</dbReference>
<feature type="region of interest" description="Disordered" evidence="8">
    <location>
        <begin position="338"/>
        <end position="368"/>
    </location>
</feature>
<evidence type="ECO:0000256" key="7">
    <source>
        <dbReference type="RuleBase" id="RU363032"/>
    </source>
</evidence>